<comment type="subcellular location">
    <subcellularLocation>
        <location evidence="1 8">Cell outer membrane</location>
        <topology evidence="1 8">Multi-pass membrane protein</topology>
    </subcellularLocation>
</comment>
<keyword evidence="15" id="KW-1185">Reference proteome</keyword>
<reference evidence="14" key="2">
    <citation type="submission" date="2020-09" db="EMBL/GenBank/DDBJ databases">
        <authorList>
            <person name="Sun Q."/>
            <person name="Zhou Y."/>
        </authorList>
    </citation>
    <scope>NUCLEOTIDE SEQUENCE</scope>
    <source>
        <strain evidence="14">CGMCC 1.15095</strain>
    </source>
</reference>
<keyword evidence="2 8" id="KW-0813">Transport</keyword>
<comment type="caution">
    <text evidence="14">The sequence shown here is derived from an EMBL/GenBank/DDBJ whole genome shotgun (WGS) entry which is preliminary data.</text>
</comment>
<protein>
    <submittedName>
        <fullName evidence="14">TonB-dependent receptor</fullName>
    </submittedName>
</protein>
<dbReference type="InterPro" id="IPR037066">
    <property type="entry name" value="Plug_dom_sf"/>
</dbReference>
<evidence type="ECO:0000256" key="10">
    <source>
        <dbReference type="SAM" id="MobiDB-lite"/>
    </source>
</evidence>
<feature type="domain" description="TonB-dependent receptor plug" evidence="13">
    <location>
        <begin position="91"/>
        <end position="205"/>
    </location>
</feature>
<dbReference type="InterPro" id="IPR039426">
    <property type="entry name" value="TonB-dep_rcpt-like"/>
</dbReference>
<keyword evidence="3 8" id="KW-1134">Transmembrane beta strand</keyword>
<evidence type="ECO:0000256" key="4">
    <source>
        <dbReference type="ARBA" id="ARBA00022692"/>
    </source>
</evidence>
<dbReference type="InterPro" id="IPR000531">
    <property type="entry name" value="Beta-barrel_TonB"/>
</dbReference>
<dbReference type="InterPro" id="IPR036942">
    <property type="entry name" value="Beta-barrel_TonB_sf"/>
</dbReference>
<keyword evidence="5 9" id="KW-0798">TonB box</keyword>
<dbReference type="EMBL" id="BMHK01000043">
    <property type="protein sequence ID" value="GGC14346.1"/>
    <property type="molecule type" value="Genomic_DNA"/>
</dbReference>
<gene>
    <name evidence="14" type="ORF">GCM10011494_36480</name>
</gene>
<dbReference type="RefSeq" id="WP_188772994.1">
    <property type="nucleotide sequence ID" value="NZ_BMHK01000043.1"/>
</dbReference>
<dbReference type="Gene3D" id="2.170.130.10">
    <property type="entry name" value="TonB-dependent receptor, plug domain"/>
    <property type="match status" value="1"/>
</dbReference>
<evidence type="ECO:0000256" key="9">
    <source>
        <dbReference type="RuleBase" id="RU003357"/>
    </source>
</evidence>
<evidence type="ECO:0000259" key="13">
    <source>
        <dbReference type="Pfam" id="PF07715"/>
    </source>
</evidence>
<keyword evidence="4 8" id="KW-0812">Transmembrane</keyword>
<evidence type="ECO:0000256" key="1">
    <source>
        <dbReference type="ARBA" id="ARBA00004571"/>
    </source>
</evidence>
<accession>A0A916TVI8</accession>
<evidence type="ECO:0000313" key="15">
    <source>
        <dbReference type="Proteomes" id="UP000608154"/>
    </source>
</evidence>
<evidence type="ECO:0000256" key="11">
    <source>
        <dbReference type="SAM" id="SignalP"/>
    </source>
</evidence>
<sequence>MRVSSNRAFRRGILAGAASIAMLPTFAAAQVAEPVRDPNAPGTGVQSPEEAEDSFDASQPIAGRGGAAEQAGEIIVTGTLVRGIAPPGANVIGVTSADIEATGATTTAQLLQSIPQLGSFNQLQFPRSIGTDVTVNRPNLRSLPGFNQFGGSTTLVLMDGHRLVGVGITSTAPDPDVIPPGILDRLEIVPDGGSAIYGSDAVAGVMNFITRKRFDGVQISGNYGFADDYHQADVNVTAGRDWGSGSLFASYNYSEHGDLFGRDRDFIQSFPNPTTGLLSIQCSPGNVTVGGITYGLPFTTPPTPAAVANECDASDTSVLIPDERRHSGYAGLTQRLSDAISIDLRAFYTNRRTFAAGTPFRSQVTVNQSAATSSFFDPHQIGSETSQTVNFAFGESLPSETTLETWGFTPTVTAELGENWQLRVLGSYSESDTQTRQGAIDNTALGRAVNAGFVNPYDPSASDPGAVELLRNYQLFASARQRLEDVRAVLDGTLLDLPGGGVKLAVGAEYYSESFRPQTGNNIIPGTENTGTEPIFYNGVQIYNPISRLPTLNLTRDVKAVFGEIVVPIFGADNASSFFQELTISAAGRYDYYSDVGGTFNPKFGLTWKPVDWFKLRGSWGKSFNAPSLADNAAATATTLFILPSFAAPFPPAGAGYPTPQPGQFVFAVRGNSPGIRPQTATTWTLGMDVQPPVLPGFNLGLTYYNIELRNGIGLPANGNPNQAYLSFPSVITLNPSQEFLQDQIDQAQIFPLGNLCGTPPTCSVYSFIDFRKNNFGTFRTSGLDINVAYHRDTGFGSINFGVNTNYILTQKQSPGPGLPFQDQLPANFNGRLKMKATAGVEVGGLLSQVTLNHTSGYDLNPPLGFAGTTPSGQTFTAQDRVDAFNVVNLFFRYDFRGQDLLKDLQLTLNIDNVFNQDPPEYRGVQLGGFAGIAPAVNTLGRLVQFGISKKF</sequence>
<feature type="signal peptide" evidence="11">
    <location>
        <begin position="1"/>
        <end position="27"/>
    </location>
</feature>
<dbReference type="SUPFAM" id="SSF56935">
    <property type="entry name" value="Porins"/>
    <property type="match status" value="1"/>
</dbReference>
<keyword evidence="7 8" id="KW-0998">Cell outer membrane</keyword>
<dbReference type="PANTHER" id="PTHR47234">
    <property type="match status" value="1"/>
</dbReference>
<dbReference type="AlphaFoldDB" id="A0A916TVI8"/>
<dbReference type="PROSITE" id="PS52016">
    <property type="entry name" value="TONB_DEPENDENT_REC_3"/>
    <property type="match status" value="1"/>
</dbReference>
<evidence type="ECO:0000256" key="3">
    <source>
        <dbReference type="ARBA" id="ARBA00022452"/>
    </source>
</evidence>
<name>A0A916TVI8_9SPHN</name>
<feature type="region of interest" description="Disordered" evidence="10">
    <location>
        <begin position="35"/>
        <end position="68"/>
    </location>
</feature>
<organism evidence="14 15">
    <name type="scientific">Novosphingobium endophyticum</name>
    <dbReference type="NCBI Taxonomy" id="1955250"/>
    <lineage>
        <taxon>Bacteria</taxon>
        <taxon>Pseudomonadati</taxon>
        <taxon>Pseudomonadota</taxon>
        <taxon>Alphaproteobacteria</taxon>
        <taxon>Sphingomonadales</taxon>
        <taxon>Sphingomonadaceae</taxon>
        <taxon>Novosphingobium</taxon>
    </lineage>
</organism>
<keyword evidence="6 8" id="KW-0472">Membrane</keyword>
<evidence type="ECO:0000256" key="6">
    <source>
        <dbReference type="ARBA" id="ARBA00023136"/>
    </source>
</evidence>
<proteinExistence type="inferred from homology"/>
<feature type="domain" description="TonB-dependent receptor-like beta-barrel" evidence="12">
    <location>
        <begin position="376"/>
        <end position="914"/>
    </location>
</feature>
<dbReference type="Gene3D" id="2.40.170.20">
    <property type="entry name" value="TonB-dependent receptor, beta-barrel domain"/>
    <property type="match status" value="1"/>
</dbReference>
<dbReference type="Pfam" id="PF07715">
    <property type="entry name" value="Plug"/>
    <property type="match status" value="1"/>
</dbReference>
<dbReference type="InterPro" id="IPR012910">
    <property type="entry name" value="Plug_dom"/>
</dbReference>
<evidence type="ECO:0000313" key="14">
    <source>
        <dbReference type="EMBL" id="GGC14346.1"/>
    </source>
</evidence>
<evidence type="ECO:0000256" key="5">
    <source>
        <dbReference type="ARBA" id="ARBA00023077"/>
    </source>
</evidence>
<reference evidence="14" key="1">
    <citation type="journal article" date="2014" name="Int. J. Syst. Evol. Microbiol.">
        <title>Complete genome sequence of Corynebacterium casei LMG S-19264T (=DSM 44701T), isolated from a smear-ripened cheese.</title>
        <authorList>
            <consortium name="US DOE Joint Genome Institute (JGI-PGF)"/>
            <person name="Walter F."/>
            <person name="Albersmeier A."/>
            <person name="Kalinowski J."/>
            <person name="Ruckert C."/>
        </authorList>
    </citation>
    <scope>NUCLEOTIDE SEQUENCE</scope>
    <source>
        <strain evidence="14">CGMCC 1.15095</strain>
    </source>
</reference>
<keyword evidence="14" id="KW-0675">Receptor</keyword>
<evidence type="ECO:0000256" key="7">
    <source>
        <dbReference type="ARBA" id="ARBA00023237"/>
    </source>
</evidence>
<evidence type="ECO:0000259" key="12">
    <source>
        <dbReference type="Pfam" id="PF00593"/>
    </source>
</evidence>
<evidence type="ECO:0000256" key="2">
    <source>
        <dbReference type="ARBA" id="ARBA00022448"/>
    </source>
</evidence>
<comment type="similarity">
    <text evidence="8 9">Belongs to the TonB-dependent receptor family.</text>
</comment>
<feature type="chain" id="PRO_5037755015" evidence="11">
    <location>
        <begin position="28"/>
        <end position="952"/>
    </location>
</feature>
<dbReference type="Pfam" id="PF00593">
    <property type="entry name" value="TonB_dep_Rec_b-barrel"/>
    <property type="match status" value="1"/>
</dbReference>
<dbReference type="PANTHER" id="PTHR47234:SF1">
    <property type="entry name" value="TONB-DEPENDENT RECEPTOR"/>
    <property type="match status" value="1"/>
</dbReference>
<dbReference type="GO" id="GO:0009279">
    <property type="term" value="C:cell outer membrane"/>
    <property type="evidence" value="ECO:0007669"/>
    <property type="project" value="UniProtKB-SubCell"/>
</dbReference>
<evidence type="ECO:0000256" key="8">
    <source>
        <dbReference type="PROSITE-ProRule" id="PRU01360"/>
    </source>
</evidence>
<dbReference type="Proteomes" id="UP000608154">
    <property type="component" value="Unassembled WGS sequence"/>
</dbReference>
<keyword evidence="11" id="KW-0732">Signal</keyword>